<evidence type="ECO:0000313" key="10">
    <source>
        <dbReference type="Proteomes" id="UP000297454"/>
    </source>
</evidence>
<dbReference type="GO" id="GO:0005886">
    <property type="term" value="C:plasma membrane"/>
    <property type="evidence" value="ECO:0007669"/>
    <property type="project" value="UniProtKB-SubCell"/>
</dbReference>
<dbReference type="InterPro" id="IPR035906">
    <property type="entry name" value="MetI-like_sf"/>
</dbReference>
<protein>
    <submittedName>
        <fullName evidence="9">ABC transporter permease</fullName>
    </submittedName>
</protein>
<feature type="transmembrane region" description="Helical" evidence="7">
    <location>
        <begin position="358"/>
        <end position="377"/>
    </location>
</feature>
<feature type="transmembrane region" description="Helical" evidence="7">
    <location>
        <begin position="12"/>
        <end position="31"/>
    </location>
</feature>
<keyword evidence="10" id="KW-1185">Reference proteome</keyword>
<dbReference type="CDD" id="cd06261">
    <property type="entry name" value="TM_PBP2"/>
    <property type="match status" value="1"/>
</dbReference>
<dbReference type="PANTHER" id="PTHR30465:SF0">
    <property type="entry name" value="OLIGOPEPTIDE TRANSPORT SYSTEM PERMEASE PROTEIN APPB"/>
    <property type="match status" value="1"/>
</dbReference>
<proteinExistence type="inferred from homology"/>
<dbReference type="OrthoDB" id="24153at2"/>
<dbReference type="Gene3D" id="1.10.3720.10">
    <property type="entry name" value="MetI-like"/>
    <property type="match status" value="1"/>
</dbReference>
<evidence type="ECO:0000256" key="2">
    <source>
        <dbReference type="ARBA" id="ARBA00022448"/>
    </source>
</evidence>
<feature type="transmembrane region" description="Helical" evidence="7">
    <location>
        <begin position="460"/>
        <end position="484"/>
    </location>
</feature>
<evidence type="ECO:0000256" key="7">
    <source>
        <dbReference type="RuleBase" id="RU363032"/>
    </source>
</evidence>
<reference evidence="9 10" key="1">
    <citation type="submission" date="2019-01" db="EMBL/GenBank/DDBJ databases">
        <title>Draft Genome Sequences of Helcococcus ovis Strains Isolated from the Uterus and Vagina of Dairy Cows with Metritis.</title>
        <authorList>
            <person name="Cunha F."/>
            <person name="Jeon S.J."/>
            <person name="Kutzer P."/>
            <person name="Galvao K.N."/>
        </authorList>
    </citation>
    <scope>NUCLEOTIDE SEQUENCE [LARGE SCALE GENOMIC DNA]</scope>
    <source>
        <strain evidence="9 10">KG-37</strain>
    </source>
</reference>
<evidence type="ECO:0000256" key="5">
    <source>
        <dbReference type="ARBA" id="ARBA00022989"/>
    </source>
</evidence>
<dbReference type="Proteomes" id="UP000297454">
    <property type="component" value="Unassembled WGS sequence"/>
</dbReference>
<dbReference type="PROSITE" id="PS50928">
    <property type="entry name" value="ABC_TM1"/>
    <property type="match status" value="1"/>
</dbReference>
<feature type="domain" description="ABC transmembrane type-1" evidence="8">
    <location>
        <begin position="278"/>
        <end position="477"/>
    </location>
</feature>
<keyword evidence="4 7" id="KW-0812">Transmembrane</keyword>
<evidence type="ECO:0000256" key="6">
    <source>
        <dbReference type="ARBA" id="ARBA00023136"/>
    </source>
</evidence>
<comment type="similarity">
    <text evidence="7">Belongs to the binding-protein-dependent transport system permease family.</text>
</comment>
<gene>
    <name evidence="9" type="ORF">EQF91_05610</name>
</gene>
<keyword evidence="3" id="KW-1003">Cell membrane</keyword>
<evidence type="ECO:0000259" key="8">
    <source>
        <dbReference type="PROSITE" id="PS50928"/>
    </source>
</evidence>
<sequence length="497" mass="55805">MKKYLFMRIIKSIISIFVVLAIVIAMLYKGIPISNIFDQDKTYNKLQGNAKTIHRYSTLDQLGYLDYKTIGAMCSLESKDINECLKQDSSEQKRIINLFKDKGFKVEKLTKGGVNQGQYIATREFGLHEIIFRYFKQLFNFDHPNKVVDETNPQLNENRGYYFGTDHNGVPALMCNGCEYKYQLYFNTSFPFIHSNFLSLNFGNSFPTKPGTSTLEVITTPQGPSVRREVTYPTGLKAKTADDLYSLRYKKTTDHLDKQKFKDKYADVSIISRDPSMVGTSYLFGIITLILAYAFALPAGIAMARNKGKLVDKIGILYINILIALPSLAFIFFMKYLGSLINLPDKFPQLGPNNIKSYIMPVLILTILSTSGIMTWIRRYMIDQSTSDYVKFARAKGLSQKEIFKNHILKNAIIPIVNGIPGSIVLAIGGAVITESVFAIPGMGKMLPDAINSVNNNMVITLTFIFTTLSIFSLLAGDILLTIVDPRISLNAKKGDI</sequence>
<keyword evidence="2 7" id="KW-0813">Transport</keyword>
<dbReference type="RefSeq" id="WP_134711433.1">
    <property type="nucleotide sequence ID" value="NZ_CP119081.1"/>
</dbReference>
<feature type="transmembrane region" description="Helical" evidence="7">
    <location>
        <begin position="412"/>
        <end position="440"/>
    </location>
</feature>
<dbReference type="EMBL" id="SCFR01000018">
    <property type="protein sequence ID" value="TFF65595.1"/>
    <property type="molecule type" value="Genomic_DNA"/>
</dbReference>
<dbReference type="GeneID" id="97030346"/>
<organism evidence="9 10">
    <name type="scientific">Helcococcus ovis</name>
    <dbReference type="NCBI Taxonomy" id="72026"/>
    <lineage>
        <taxon>Bacteria</taxon>
        <taxon>Bacillati</taxon>
        <taxon>Bacillota</taxon>
        <taxon>Tissierellia</taxon>
        <taxon>Tissierellales</taxon>
        <taxon>Peptoniphilaceae</taxon>
        <taxon>Helcococcus</taxon>
    </lineage>
</organism>
<evidence type="ECO:0000256" key="1">
    <source>
        <dbReference type="ARBA" id="ARBA00004651"/>
    </source>
</evidence>
<feature type="transmembrane region" description="Helical" evidence="7">
    <location>
        <begin position="282"/>
        <end position="304"/>
    </location>
</feature>
<dbReference type="Pfam" id="PF00528">
    <property type="entry name" value="BPD_transp_1"/>
    <property type="match status" value="1"/>
</dbReference>
<keyword evidence="6 7" id="KW-0472">Membrane</keyword>
<comment type="caution">
    <text evidence="9">The sequence shown here is derived from an EMBL/GenBank/DDBJ whole genome shotgun (WGS) entry which is preliminary data.</text>
</comment>
<dbReference type="GO" id="GO:0055085">
    <property type="term" value="P:transmembrane transport"/>
    <property type="evidence" value="ECO:0007669"/>
    <property type="project" value="InterPro"/>
</dbReference>
<accession>A0A4V6QJ13</accession>
<keyword evidence="5 7" id="KW-1133">Transmembrane helix</keyword>
<evidence type="ECO:0000256" key="3">
    <source>
        <dbReference type="ARBA" id="ARBA00022475"/>
    </source>
</evidence>
<name>A0A4V6QJ13_9FIRM</name>
<evidence type="ECO:0000313" key="9">
    <source>
        <dbReference type="EMBL" id="TFF65595.1"/>
    </source>
</evidence>
<dbReference type="InterPro" id="IPR000515">
    <property type="entry name" value="MetI-like"/>
</dbReference>
<dbReference type="PANTHER" id="PTHR30465">
    <property type="entry name" value="INNER MEMBRANE ABC TRANSPORTER"/>
    <property type="match status" value="1"/>
</dbReference>
<dbReference type="AlphaFoldDB" id="A0A4V6QJ13"/>
<comment type="subcellular location">
    <subcellularLocation>
        <location evidence="1 7">Cell membrane</location>
        <topology evidence="1 7">Multi-pass membrane protein</topology>
    </subcellularLocation>
</comment>
<evidence type="ECO:0000256" key="4">
    <source>
        <dbReference type="ARBA" id="ARBA00022692"/>
    </source>
</evidence>
<dbReference type="SUPFAM" id="SSF161098">
    <property type="entry name" value="MetI-like"/>
    <property type="match status" value="1"/>
</dbReference>
<feature type="transmembrane region" description="Helical" evidence="7">
    <location>
        <begin position="316"/>
        <end position="338"/>
    </location>
</feature>